<dbReference type="RefSeq" id="WP_063242694.1">
    <property type="nucleotide sequence ID" value="NZ_CP168967.1"/>
</dbReference>
<evidence type="ECO:0000313" key="2">
    <source>
        <dbReference type="Proteomes" id="UP000075391"/>
    </source>
</evidence>
<organism evidence="1 2">
    <name type="scientific">Bdellovibrio bacteriovorus</name>
    <dbReference type="NCBI Taxonomy" id="959"/>
    <lineage>
        <taxon>Bacteria</taxon>
        <taxon>Pseudomonadati</taxon>
        <taxon>Bdellovibrionota</taxon>
        <taxon>Bdellovibrionia</taxon>
        <taxon>Bdellovibrionales</taxon>
        <taxon>Pseudobdellovibrionaceae</taxon>
        <taxon>Bdellovibrio</taxon>
    </lineage>
</organism>
<dbReference type="EMBL" id="LUKF01000002">
    <property type="protein sequence ID" value="KYG70202.1"/>
    <property type="molecule type" value="Genomic_DNA"/>
</dbReference>
<comment type="caution">
    <text evidence="1">The sequence shown here is derived from an EMBL/GenBank/DDBJ whole genome shotgun (WGS) entry which is preliminary data.</text>
</comment>
<proteinExistence type="predicted"/>
<sequence length="214" mass="25150">MEKKQLATIMDREIKALGDKIMDCPWDNPEFYKNWLAQTYYLIRHTTKFLALSAARLPVDDRDHHYAMLHHIQEELNHDFMPLKDLENMGGKLAQYPELPETEMIRQLQYYWIEFENPLSLCGYAFLLEGAAKFHGPQLLEVLEKHYGKKATVHLRVHAVVDQDHYEEGQKFLELLSEKDCDYIAKNMLQSAVLYSRMVERMAEQCKSKARKAA</sequence>
<gene>
    <name evidence="1" type="ORF">AZI85_13705</name>
</gene>
<reference evidence="1 2" key="1">
    <citation type="submission" date="2016-03" db="EMBL/GenBank/DDBJ databases">
        <authorList>
            <person name="Ploux O."/>
        </authorList>
    </citation>
    <scope>NUCLEOTIDE SEQUENCE [LARGE SCALE GENOMIC DNA]</scope>
    <source>
        <strain evidence="1 2">BER2</strain>
    </source>
</reference>
<dbReference type="Proteomes" id="UP000075391">
    <property type="component" value="Unassembled WGS sequence"/>
</dbReference>
<dbReference type="AlphaFoldDB" id="A0A150WV76"/>
<dbReference type="OrthoDB" id="5291227at2"/>
<dbReference type="SUPFAM" id="SSF48613">
    <property type="entry name" value="Heme oxygenase-like"/>
    <property type="match status" value="1"/>
</dbReference>
<name>A0A150WV76_BDEBC</name>
<evidence type="ECO:0000313" key="1">
    <source>
        <dbReference type="EMBL" id="KYG70202.1"/>
    </source>
</evidence>
<protein>
    <recommendedName>
        <fullName evidence="3">Iron-containing redox enzyme family protein</fullName>
    </recommendedName>
</protein>
<evidence type="ECO:0008006" key="3">
    <source>
        <dbReference type="Google" id="ProtNLM"/>
    </source>
</evidence>
<accession>A0A150WV76</accession>
<dbReference type="Pfam" id="PF14518">
    <property type="entry name" value="Haem_oxygenas_2"/>
    <property type="match status" value="1"/>
</dbReference>
<dbReference type="Gene3D" id="1.20.910.10">
    <property type="entry name" value="Heme oxygenase-like"/>
    <property type="match status" value="1"/>
</dbReference>
<dbReference type="InterPro" id="IPR016084">
    <property type="entry name" value="Haem_Oase-like_multi-hlx"/>
</dbReference>